<evidence type="ECO:0000256" key="1">
    <source>
        <dbReference type="SAM" id="MobiDB-lite"/>
    </source>
</evidence>
<feature type="compositionally biased region" description="Basic and acidic residues" evidence="1">
    <location>
        <begin position="1"/>
        <end position="13"/>
    </location>
</feature>
<feature type="region of interest" description="Disordered" evidence="1">
    <location>
        <begin position="1"/>
        <end position="67"/>
    </location>
</feature>
<dbReference type="Proteomes" id="UP000198694">
    <property type="component" value="Unassembled WGS sequence"/>
</dbReference>
<sequence length="67" mass="7137">MLTYRTKAEEVRESLGVGASRIKSGNDRLATKEVESDGGDKGNTEQRDDVDLSYEGGGSSRVAGSRS</sequence>
<dbReference type="EMBL" id="FNFL01000004">
    <property type="protein sequence ID" value="SDK28423.1"/>
    <property type="molecule type" value="Genomic_DNA"/>
</dbReference>
<accession>A0A1G9AMG1</accession>
<dbReference type="STRING" id="407036.SAMN05216243_2608"/>
<evidence type="ECO:0000313" key="2">
    <source>
        <dbReference type="EMBL" id="SDK28423.1"/>
    </source>
</evidence>
<evidence type="ECO:0000313" key="3">
    <source>
        <dbReference type="Proteomes" id="UP000198694"/>
    </source>
</evidence>
<gene>
    <name evidence="2" type="ORF">SAMN05216243_2608</name>
</gene>
<dbReference type="AlphaFoldDB" id="A0A1G9AMG1"/>
<reference evidence="2 3" key="1">
    <citation type="submission" date="2016-10" db="EMBL/GenBank/DDBJ databases">
        <authorList>
            <person name="de Groot N.N."/>
        </authorList>
    </citation>
    <scope>NUCLEOTIDE SEQUENCE [LARGE SCALE GENOMIC DNA]</scope>
    <source>
        <strain evidence="2 3">CGMCC 1.6502</strain>
    </source>
</reference>
<proteinExistence type="predicted"/>
<feature type="compositionally biased region" description="Basic and acidic residues" evidence="1">
    <location>
        <begin position="24"/>
        <end position="50"/>
    </location>
</feature>
<protein>
    <submittedName>
        <fullName evidence="2">Uncharacterized protein</fullName>
    </submittedName>
</protein>
<name>A0A1G9AMG1_9BACI</name>
<keyword evidence="3" id="KW-1185">Reference proteome</keyword>
<organism evidence="2 3">
    <name type="scientific">Sediminibacillus albus</name>
    <dbReference type="NCBI Taxonomy" id="407036"/>
    <lineage>
        <taxon>Bacteria</taxon>
        <taxon>Bacillati</taxon>
        <taxon>Bacillota</taxon>
        <taxon>Bacilli</taxon>
        <taxon>Bacillales</taxon>
        <taxon>Bacillaceae</taxon>
        <taxon>Sediminibacillus</taxon>
    </lineage>
</organism>